<comment type="similarity">
    <text evidence="2 14">Belongs to the radical SAM superfamily. RlmN family.</text>
</comment>
<dbReference type="GO" id="GO:0046872">
    <property type="term" value="F:metal ion binding"/>
    <property type="evidence" value="ECO:0007669"/>
    <property type="project" value="UniProtKB-KW"/>
</dbReference>
<evidence type="ECO:0000256" key="3">
    <source>
        <dbReference type="ARBA" id="ARBA00022485"/>
    </source>
</evidence>
<evidence type="ECO:0000256" key="13">
    <source>
        <dbReference type="ARBA" id="ARBA00023157"/>
    </source>
</evidence>
<dbReference type="PANTHER" id="PTHR30544">
    <property type="entry name" value="23S RRNA METHYLTRANSFERASE"/>
    <property type="match status" value="1"/>
</dbReference>
<feature type="binding site" evidence="14">
    <location>
        <position position="125"/>
    </location>
    <ligand>
        <name>[4Fe-4S] cluster</name>
        <dbReference type="ChEBI" id="CHEBI:49883"/>
        <note>4Fe-4S-S-AdoMet</note>
    </ligand>
</feature>
<dbReference type="EMBL" id="PTIZ01000005">
    <property type="protein sequence ID" value="PPK75828.1"/>
    <property type="molecule type" value="Genomic_DNA"/>
</dbReference>
<dbReference type="SFLD" id="SFLDF00275">
    <property type="entry name" value="adenosine_C2_methyltransferase"/>
    <property type="match status" value="1"/>
</dbReference>
<proteinExistence type="inferred from homology"/>
<dbReference type="PROSITE" id="PS51918">
    <property type="entry name" value="RADICAL_SAM"/>
    <property type="match status" value="1"/>
</dbReference>
<sequence length="370" mass="41067">MKSVLEPVNTKTINLLDFDRKGLAAFFVELGEKPFRATQLLKWIYQEGVEDFDLMTNLSKSLRAYLTENCYIATPEIVLEKVATDGTCKWVMQTGCGNRIETVFIPEEGRGTLCVSSQIGCALACTFCSTAQQGFNRNLTTAEIIGQLFAAQKRLGPENRITNVVMMGMGEPLLNFDNVVAAMNLMMDDFTFGLSKRRVTISTSGVVPAMYRLTQVCDVSLAVSLHAVTDELRDELVPINKKYPLKELMEACRDNAKIAPRRTVTFEYVMLDGINDSLQDARGLIKLLKTVPSKINLIPFNPFPNSAYRCSSKEAINRFKTLLNDAGIVTTVRKTRGEDIDAACGQLVGQVKDKSRRHLKIQPAGSERAA</sequence>
<evidence type="ECO:0000256" key="7">
    <source>
        <dbReference type="ARBA" id="ARBA00022679"/>
    </source>
</evidence>
<feature type="domain" description="Radical SAM core" evidence="15">
    <location>
        <begin position="107"/>
        <end position="339"/>
    </location>
</feature>
<dbReference type="GO" id="GO:0000049">
    <property type="term" value="F:tRNA binding"/>
    <property type="evidence" value="ECO:0007669"/>
    <property type="project" value="UniProtKB-UniRule"/>
</dbReference>
<feature type="active site" description="Proton acceptor" evidence="14">
    <location>
        <position position="101"/>
    </location>
</feature>
<evidence type="ECO:0000256" key="10">
    <source>
        <dbReference type="ARBA" id="ARBA00022723"/>
    </source>
</evidence>
<protein>
    <recommendedName>
        <fullName evidence="14">Dual-specificity RNA methyltransferase RlmN</fullName>
        <ecNumber evidence="14">2.1.1.192</ecNumber>
    </recommendedName>
    <alternativeName>
        <fullName evidence="14">23S rRNA (adenine(2503)-C(2))-methyltransferase</fullName>
    </alternativeName>
    <alternativeName>
        <fullName evidence="14">23S rRNA m2A2503 methyltransferase</fullName>
    </alternativeName>
    <alternativeName>
        <fullName evidence="14">Ribosomal RNA large subunit methyltransferase N</fullName>
    </alternativeName>
    <alternativeName>
        <fullName evidence="14">tRNA (adenine(37)-C(2))-methyltransferase</fullName>
    </alternativeName>
    <alternativeName>
        <fullName evidence="14">tRNA m2A37 methyltransferase</fullName>
    </alternativeName>
</protein>
<evidence type="ECO:0000256" key="4">
    <source>
        <dbReference type="ARBA" id="ARBA00022490"/>
    </source>
</evidence>
<dbReference type="InterPro" id="IPR048641">
    <property type="entry name" value="RlmN_N"/>
</dbReference>
<keyword evidence="7 14" id="KW-0808">Transferase</keyword>
<keyword evidence="13 14" id="KW-1015">Disulfide bond</keyword>
<dbReference type="Pfam" id="PF21016">
    <property type="entry name" value="RlmN_N"/>
    <property type="match status" value="1"/>
</dbReference>
<comment type="catalytic activity">
    <reaction evidence="14">
        <text>adenosine(37) in tRNA + 2 reduced [2Fe-2S]-[ferredoxin] + 2 S-adenosyl-L-methionine = 2-methyladenosine(37) in tRNA + 5'-deoxyadenosine + L-methionine + 2 oxidized [2Fe-2S]-[ferredoxin] + S-adenosyl-L-homocysteine</text>
        <dbReference type="Rhea" id="RHEA:43332"/>
        <dbReference type="Rhea" id="RHEA-COMP:10000"/>
        <dbReference type="Rhea" id="RHEA-COMP:10001"/>
        <dbReference type="Rhea" id="RHEA-COMP:10162"/>
        <dbReference type="Rhea" id="RHEA-COMP:10485"/>
        <dbReference type="ChEBI" id="CHEBI:17319"/>
        <dbReference type="ChEBI" id="CHEBI:33737"/>
        <dbReference type="ChEBI" id="CHEBI:33738"/>
        <dbReference type="ChEBI" id="CHEBI:57844"/>
        <dbReference type="ChEBI" id="CHEBI:57856"/>
        <dbReference type="ChEBI" id="CHEBI:59789"/>
        <dbReference type="ChEBI" id="CHEBI:74411"/>
        <dbReference type="ChEBI" id="CHEBI:74497"/>
        <dbReference type="EC" id="2.1.1.192"/>
    </reaction>
</comment>
<keyword evidence="10 14" id="KW-0479">Metal-binding</keyword>
<keyword evidence="11 14" id="KW-0408">Iron</keyword>
<dbReference type="GO" id="GO:0005737">
    <property type="term" value="C:cytoplasm"/>
    <property type="evidence" value="ECO:0007669"/>
    <property type="project" value="UniProtKB-SubCell"/>
</dbReference>
<dbReference type="InterPro" id="IPR004383">
    <property type="entry name" value="rRNA_lsu_MTrfase_RlmN/Cfr"/>
</dbReference>
<dbReference type="GO" id="GO:0002935">
    <property type="term" value="F:tRNA (adenine(37)-C2)-methyltransferase activity"/>
    <property type="evidence" value="ECO:0007669"/>
    <property type="project" value="UniProtKB-UniRule"/>
</dbReference>
<evidence type="ECO:0000313" key="17">
    <source>
        <dbReference type="Proteomes" id="UP000240010"/>
    </source>
</evidence>
<feature type="binding site" evidence="14">
    <location>
        <begin position="170"/>
        <end position="171"/>
    </location>
    <ligand>
        <name>S-adenosyl-L-methionine</name>
        <dbReference type="ChEBI" id="CHEBI:59789"/>
    </ligand>
</feature>
<gene>
    <name evidence="14" type="primary">rlmN</name>
    <name evidence="16" type="ORF">B0F87_105301</name>
</gene>
<dbReference type="SUPFAM" id="SSF102114">
    <property type="entry name" value="Radical SAM enzymes"/>
    <property type="match status" value="1"/>
</dbReference>
<keyword evidence="4 14" id="KW-0963">Cytoplasm</keyword>
<dbReference type="GO" id="GO:0070475">
    <property type="term" value="P:rRNA base methylation"/>
    <property type="evidence" value="ECO:0007669"/>
    <property type="project" value="UniProtKB-UniRule"/>
</dbReference>
<organism evidence="16 17">
    <name type="scientific">Methylobacter tundripaludum</name>
    <dbReference type="NCBI Taxonomy" id="173365"/>
    <lineage>
        <taxon>Bacteria</taxon>
        <taxon>Pseudomonadati</taxon>
        <taxon>Pseudomonadota</taxon>
        <taxon>Gammaproteobacteria</taxon>
        <taxon>Methylococcales</taxon>
        <taxon>Methylococcaceae</taxon>
        <taxon>Methylobacter</taxon>
    </lineage>
</organism>
<feature type="binding site" evidence="14">
    <location>
        <position position="301"/>
    </location>
    <ligand>
        <name>S-adenosyl-L-methionine</name>
        <dbReference type="ChEBI" id="CHEBI:59789"/>
    </ligand>
</feature>
<dbReference type="SFLD" id="SFLDG01062">
    <property type="entry name" value="methyltransferase_(Class_A)"/>
    <property type="match status" value="1"/>
</dbReference>
<evidence type="ECO:0000313" key="16">
    <source>
        <dbReference type="EMBL" id="PPK75828.1"/>
    </source>
</evidence>
<comment type="subcellular location">
    <subcellularLocation>
        <location evidence="1 14">Cytoplasm</location>
    </subcellularLocation>
</comment>
<dbReference type="CDD" id="cd01335">
    <property type="entry name" value="Radical_SAM"/>
    <property type="match status" value="1"/>
</dbReference>
<evidence type="ECO:0000256" key="5">
    <source>
        <dbReference type="ARBA" id="ARBA00022552"/>
    </source>
</evidence>
<keyword evidence="6 14" id="KW-0489">Methyltransferase</keyword>
<dbReference type="NCBIfam" id="TIGR00048">
    <property type="entry name" value="rRNA_mod_RlmN"/>
    <property type="match status" value="1"/>
</dbReference>
<feature type="active site" description="S-methylcysteine intermediate" evidence="14">
    <location>
        <position position="344"/>
    </location>
</feature>
<evidence type="ECO:0000256" key="8">
    <source>
        <dbReference type="ARBA" id="ARBA00022691"/>
    </source>
</evidence>
<dbReference type="FunFam" id="1.10.150.530:FF:000003">
    <property type="entry name" value="Dual-specificity RNA methyltransferase RlmN"/>
    <property type="match status" value="1"/>
</dbReference>
<evidence type="ECO:0000256" key="14">
    <source>
        <dbReference type="HAMAP-Rule" id="MF_01849"/>
    </source>
</evidence>
<dbReference type="HAMAP" id="MF_01849">
    <property type="entry name" value="RNA_methyltr_RlmN"/>
    <property type="match status" value="1"/>
</dbReference>
<evidence type="ECO:0000256" key="1">
    <source>
        <dbReference type="ARBA" id="ARBA00004496"/>
    </source>
</evidence>
<keyword evidence="3 14" id="KW-0004">4Fe-4S</keyword>
<dbReference type="Pfam" id="PF04055">
    <property type="entry name" value="Radical_SAM"/>
    <property type="match status" value="1"/>
</dbReference>
<feature type="binding site" evidence="14">
    <location>
        <position position="128"/>
    </location>
    <ligand>
        <name>[4Fe-4S] cluster</name>
        <dbReference type="ChEBI" id="CHEBI:49883"/>
        <note>4Fe-4S-S-AdoMet</note>
    </ligand>
</feature>
<dbReference type="GO" id="GO:0030488">
    <property type="term" value="P:tRNA methylation"/>
    <property type="evidence" value="ECO:0007669"/>
    <property type="project" value="UniProtKB-UniRule"/>
</dbReference>
<dbReference type="InterPro" id="IPR007197">
    <property type="entry name" value="rSAM"/>
</dbReference>
<dbReference type="Gene3D" id="1.10.150.530">
    <property type="match status" value="1"/>
</dbReference>
<evidence type="ECO:0000256" key="9">
    <source>
        <dbReference type="ARBA" id="ARBA00022694"/>
    </source>
</evidence>
<dbReference type="PANTHER" id="PTHR30544:SF5">
    <property type="entry name" value="RADICAL SAM CORE DOMAIN-CONTAINING PROTEIN"/>
    <property type="match status" value="1"/>
</dbReference>
<dbReference type="GO" id="GO:0019843">
    <property type="term" value="F:rRNA binding"/>
    <property type="evidence" value="ECO:0007669"/>
    <property type="project" value="UniProtKB-UniRule"/>
</dbReference>
<dbReference type="PIRSF" id="PIRSF006004">
    <property type="entry name" value="CHP00048"/>
    <property type="match status" value="1"/>
</dbReference>
<feature type="binding site" evidence="14">
    <location>
        <position position="202"/>
    </location>
    <ligand>
        <name>S-adenosyl-L-methionine</name>
        <dbReference type="ChEBI" id="CHEBI:59789"/>
    </ligand>
</feature>
<dbReference type="GO" id="GO:0070040">
    <property type="term" value="F:rRNA (adenine(2503)-C2-)-methyltransferase activity"/>
    <property type="evidence" value="ECO:0007669"/>
    <property type="project" value="UniProtKB-UniRule"/>
</dbReference>
<dbReference type="RefSeq" id="WP_104429032.1">
    <property type="nucleotide sequence ID" value="NZ_PTIZ01000005.1"/>
</dbReference>
<keyword evidence="8 14" id="KW-0949">S-adenosyl-L-methionine</keyword>
<comment type="function">
    <text evidence="14">Specifically methylates position 2 of adenine 2503 in 23S rRNA and position 2 of adenine 37 in tRNAs. m2A2503 modification seems to play a crucial role in the proofreading step occurring at the peptidyl transferase center and thus would serve to optimize ribosomal fidelity.</text>
</comment>
<dbReference type="SFLD" id="SFLDS00029">
    <property type="entry name" value="Radical_SAM"/>
    <property type="match status" value="1"/>
</dbReference>
<comment type="caution">
    <text evidence="16">The sequence shown here is derived from an EMBL/GenBank/DDBJ whole genome shotgun (WGS) entry which is preliminary data.</text>
</comment>
<evidence type="ECO:0000256" key="6">
    <source>
        <dbReference type="ARBA" id="ARBA00022603"/>
    </source>
</evidence>
<dbReference type="AlphaFoldDB" id="A0A2S6HED0"/>
<dbReference type="InterPro" id="IPR040072">
    <property type="entry name" value="Methyltransferase_A"/>
</dbReference>
<evidence type="ECO:0000256" key="12">
    <source>
        <dbReference type="ARBA" id="ARBA00023014"/>
    </source>
</evidence>
<dbReference type="InterPro" id="IPR013785">
    <property type="entry name" value="Aldolase_TIM"/>
</dbReference>
<feature type="binding site" evidence="14">
    <location>
        <begin position="224"/>
        <end position="226"/>
    </location>
    <ligand>
        <name>S-adenosyl-L-methionine</name>
        <dbReference type="ChEBI" id="CHEBI:59789"/>
    </ligand>
</feature>
<evidence type="ECO:0000259" key="15">
    <source>
        <dbReference type="PROSITE" id="PS51918"/>
    </source>
</evidence>
<accession>A0A2S6HED0</accession>
<dbReference type="Gene3D" id="3.20.20.70">
    <property type="entry name" value="Aldolase class I"/>
    <property type="match status" value="1"/>
</dbReference>
<dbReference type="InterPro" id="IPR027492">
    <property type="entry name" value="RNA_MTrfase_RlmN"/>
</dbReference>
<dbReference type="EC" id="2.1.1.192" evidence="14"/>
<keyword evidence="5 14" id="KW-0698">rRNA processing</keyword>
<evidence type="ECO:0000256" key="11">
    <source>
        <dbReference type="ARBA" id="ARBA00023004"/>
    </source>
</evidence>
<comment type="caution">
    <text evidence="14">Lacks conserved residue(s) required for the propagation of feature annotation.</text>
</comment>
<name>A0A2S6HED0_9GAMM</name>
<dbReference type="Proteomes" id="UP000240010">
    <property type="component" value="Unassembled WGS sequence"/>
</dbReference>
<comment type="catalytic activity">
    <reaction evidence="14">
        <text>adenosine(2503) in 23S rRNA + 2 reduced [2Fe-2S]-[ferredoxin] + 2 S-adenosyl-L-methionine = 2-methyladenosine(2503) in 23S rRNA + 5'-deoxyadenosine + L-methionine + 2 oxidized [2Fe-2S]-[ferredoxin] + S-adenosyl-L-homocysteine</text>
        <dbReference type="Rhea" id="RHEA:42916"/>
        <dbReference type="Rhea" id="RHEA-COMP:10000"/>
        <dbReference type="Rhea" id="RHEA-COMP:10001"/>
        <dbReference type="Rhea" id="RHEA-COMP:10152"/>
        <dbReference type="Rhea" id="RHEA-COMP:10282"/>
        <dbReference type="ChEBI" id="CHEBI:17319"/>
        <dbReference type="ChEBI" id="CHEBI:33737"/>
        <dbReference type="ChEBI" id="CHEBI:33738"/>
        <dbReference type="ChEBI" id="CHEBI:57844"/>
        <dbReference type="ChEBI" id="CHEBI:57856"/>
        <dbReference type="ChEBI" id="CHEBI:59789"/>
        <dbReference type="ChEBI" id="CHEBI:74411"/>
        <dbReference type="ChEBI" id="CHEBI:74497"/>
        <dbReference type="EC" id="2.1.1.192"/>
    </reaction>
</comment>
<comment type="cofactor">
    <cofactor evidence="14">
        <name>[4Fe-4S] cluster</name>
        <dbReference type="ChEBI" id="CHEBI:49883"/>
    </cofactor>
    <text evidence="14">Binds 1 [4Fe-4S] cluster. The cluster is coordinated with 3 cysteines and an exchangeable S-adenosyl-L-methionine.</text>
</comment>
<dbReference type="FunFam" id="3.20.20.70:FF:000008">
    <property type="entry name" value="Dual-specificity RNA methyltransferase RlmN"/>
    <property type="match status" value="1"/>
</dbReference>
<comment type="miscellaneous">
    <text evidence="14">Reaction proceeds by a ping-pong mechanism involving intermediate methylation of a conserved cysteine residue.</text>
</comment>
<dbReference type="GO" id="GO:0051539">
    <property type="term" value="F:4 iron, 4 sulfur cluster binding"/>
    <property type="evidence" value="ECO:0007669"/>
    <property type="project" value="UniProtKB-UniRule"/>
</dbReference>
<keyword evidence="12 14" id="KW-0411">Iron-sulfur</keyword>
<evidence type="ECO:0000256" key="2">
    <source>
        <dbReference type="ARBA" id="ARBA00007544"/>
    </source>
</evidence>
<reference evidence="16 17" key="1">
    <citation type="submission" date="2018-02" db="EMBL/GenBank/DDBJ databases">
        <title>Subsurface microbial communities from deep shales in Ohio and West Virginia, USA.</title>
        <authorList>
            <person name="Wrighton K."/>
        </authorList>
    </citation>
    <scope>NUCLEOTIDE SEQUENCE [LARGE SCALE GENOMIC DNA]</scope>
    <source>
        <strain evidence="16 17">OWC-DMM</strain>
    </source>
</reference>
<feature type="binding site" evidence="14">
    <location>
        <position position="121"/>
    </location>
    <ligand>
        <name>[4Fe-4S] cluster</name>
        <dbReference type="ChEBI" id="CHEBI:49883"/>
        <note>4Fe-4S-S-AdoMet</note>
    </ligand>
</feature>
<keyword evidence="9 14" id="KW-0819">tRNA processing</keyword>
<dbReference type="InterPro" id="IPR058240">
    <property type="entry name" value="rSAM_sf"/>
</dbReference>